<keyword evidence="2" id="KW-1185">Reference proteome</keyword>
<organism evidence="1 2">
    <name type="scientific">Scyliorhinus torazame</name>
    <name type="common">Cloudy catshark</name>
    <name type="synonym">Catulus torazame</name>
    <dbReference type="NCBI Taxonomy" id="75743"/>
    <lineage>
        <taxon>Eukaryota</taxon>
        <taxon>Metazoa</taxon>
        <taxon>Chordata</taxon>
        <taxon>Craniata</taxon>
        <taxon>Vertebrata</taxon>
        <taxon>Chondrichthyes</taxon>
        <taxon>Elasmobranchii</taxon>
        <taxon>Galeomorphii</taxon>
        <taxon>Galeoidea</taxon>
        <taxon>Carcharhiniformes</taxon>
        <taxon>Scyliorhinidae</taxon>
        <taxon>Scyliorhinus</taxon>
    </lineage>
</organism>
<evidence type="ECO:0000313" key="1">
    <source>
        <dbReference type="EMBL" id="GCB73787.1"/>
    </source>
</evidence>
<accession>A0A401PKX4</accession>
<dbReference type="AlphaFoldDB" id="A0A401PKX4"/>
<evidence type="ECO:0000313" key="2">
    <source>
        <dbReference type="Proteomes" id="UP000288216"/>
    </source>
</evidence>
<dbReference type="EMBL" id="BFAA01000741">
    <property type="protein sequence ID" value="GCB73787.1"/>
    <property type="molecule type" value="Genomic_DNA"/>
</dbReference>
<dbReference type="Proteomes" id="UP000288216">
    <property type="component" value="Unassembled WGS sequence"/>
</dbReference>
<gene>
    <name evidence="1" type="ORF">scyTo_0002869</name>
</gene>
<proteinExistence type="predicted"/>
<sequence length="75" mass="7881">MADGPEMVLVSSGVIVTADGPEMVLVSSGVIVTADGPDVDCERWRDCHGRRTGRWIIKTLRAAVGGGEITNNGNN</sequence>
<reference evidence="1 2" key="1">
    <citation type="journal article" date="2018" name="Nat. Ecol. Evol.">
        <title>Shark genomes provide insights into elasmobranch evolution and the origin of vertebrates.</title>
        <authorList>
            <person name="Hara Y"/>
            <person name="Yamaguchi K"/>
            <person name="Onimaru K"/>
            <person name="Kadota M"/>
            <person name="Koyanagi M"/>
            <person name="Keeley SD"/>
            <person name="Tatsumi K"/>
            <person name="Tanaka K"/>
            <person name="Motone F"/>
            <person name="Kageyama Y"/>
            <person name="Nozu R"/>
            <person name="Adachi N"/>
            <person name="Nishimura O"/>
            <person name="Nakagawa R"/>
            <person name="Tanegashima C"/>
            <person name="Kiyatake I"/>
            <person name="Matsumoto R"/>
            <person name="Murakumo K"/>
            <person name="Nishida K"/>
            <person name="Terakita A"/>
            <person name="Kuratani S"/>
            <person name="Sato K"/>
            <person name="Hyodo S Kuraku.S."/>
        </authorList>
    </citation>
    <scope>NUCLEOTIDE SEQUENCE [LARGE SCALE GENOMIC DNA]</scope>
</reference>
<protein>
    <submittedName>
        <fullName evidence="1">Uncharacterized protein</fullName>
    </submittedName>
</protein>
<comment type="caution">
    <text evidence="1">The sequence shown here is derived from an EMBL/GenBank/DDBJ whole genome shotgun (WGS) entry which is preliminary data.</text>
</comment>
<name>A0A401PKX4_SCYTO</name>